<dbReference type="PANTHER" id="PTHR37563">
    <property type="entry name" value="PHYTANOYL-COA DIOXYGENASE FAMILY PROTEIN (AFU_ORTHOLOGUE AFUA_2G03330)"/>
    <property type="match status" value="1"/>
</dbReference>
<organism evidence="1">
    <name type="scientific">Trypanosoma congolense (strain IL3000)</name>
    <dbReference type="NCBI Taxonomy" id="1068625"/>
    <lineage>
        <taxon>Eukaryota</taxon>
        <taxon>Discoba</taxon>
        <taxon>Euglenozoa</taxon>
        <taxon>Kinetoplastea</taxon>
        <taxon>Metakinetoplastina</taxon>
        <taxon>Trypanosomatida</taxon>
        <taxon>Trypanosomatidae</taxon>
        <taxon>Trypanosoma</taxon>
        <taxon>Nannomonas</taxon>
    </lineage>
</organism>
<sequence length="349" mass="40187">MNISLNEKEKLGHCWRCGDLFNSRNIRNSIKCKTCGRPFHRKCFLAETGIPKEEETACVICLCGICHQPYSLKLRRNSLALKFLRDGYVVISLSKGSVDNQTILEKLAQCRERAEKYYRAFANAYESEAMISRSVPSLESGYSNFRERGKGRYEIIFPNIKEELVDILEKCDPLLDTLDVLLKPARGGLQWKLMSYGCFYSLPGSSQQVLHTDGPALTVVEDLFPYAINVFVPLVHMDKNNGTEFFPGSHRSDYSTARKKREAIAPTVPVGKALLFDYRVLHRGLRNKQGFHRPCYYATYTQYWYKDIFNFSATRYRKALHVPSYLLENRSERNFSKRYKTEKTSVGGI</sequence>
<gene>
    <name evidence="1" type="ORF">TCIL3000_3_2150</name>
</gene>
<dbReference type="EMBL" id="HE575316">
    <property type="protein sequence ID" value="CCC89783.1"/>
    <property type="molecule type" value="Genomic_DNA"/>
</dbReference>
<proteinExistence type="predicted"/>
<dbReference type="InterPro" id="IPR008775">
    <property type="entry name" value="Phytyl_CoA_dOase-like"/>
</dbReference>
<dbReference type="VEuPathDB" id="TriTrypDB:TcIL3000_3_2150"/>
<accession>G0UK78</accession>
<name>G0UK78_TRYCI</name>
<dbReference type="Gene3D" id="2.60.120.620">
    <property type="entry name" value="q2cbj1_9rhob like domain"/>
    <property type="match status" value="1"/>
</dbReference>
<dbReference type="AlphaFoldDB" id="G0UK78"/>
<dbReference type="Pfam" id="PF05721">
    <property type="entry name" value="PhyH"/>
    <property type="match status" value="1"/>
</dbReference>
<dbReference type="PANTHER" id="PTHR37563:SF2">
    <property type="entry name" value="PHYTANOYL-COA DIOXYGENASE FAMILY PROTEIN (AFU_ORTHOLOGUE AFUA_2G03330)"/>
    <property type="match status" value="1"/>
</dbReference>
<reference evidence="1" key="1">
    <citation type="journal article" date="2012" name="Proc. Natl. Acad. Sci. U.S.A.">
        <title>Antigenic diversity is generated by distinct evolutionary mechanisms in African trypanosome species.</title>
        <authorList>
            <person name="Jackson A.P."/>
            <person name="Berry A."/>
            <person name="Aslett M."/>
            <person name="Allison H.C."/>
            <person name="Burton P."/>
            <person name="Vavrova-Anderson J."/>
            <person name="Brown R."/>
            <person name="Browne H."/>
            <person name="Corton N."/>
            <person name="Hauser H."/>
            <person name="Gamble J."/>
            <person name="Gilderthorp R."/>
            <person name="Marcello L."/>
            <person name="McQuillan J."/>
            <person name="Otto T.D."/>
            <person name="Quail M.A."/>
            <person name="Sanders M.J."/>
            <person name="van Tonder A."/>
            <person name="Ginger M.L."/>
            <person name="Field M.C."/>
            <person name="Barry J.D."/>
            <person name="Hertz-Fowler C."/>
            <person name="Berriman M."/>
        </authorList>
    </citation>
    <scope>NUCLEOTIDE SEQUENCE</scope>
    <source>
        <strain evidence="1">IL3000</strain>
    </source>
</reference>
<dbReference type="SUPFAM" id="SSF51197">
    <property type="entry name" value="Clavaminate synthase-like"/>
    <property type="match status" value="1"/>
</dbReference>
<dbReference type="InterPro" id="IPR051961">
    <property type="entry name" value="Fungal_Metabolite_Diox"/>
</dbReference>
<evidence type="ECO:0000313" key="1">
    <source>
        <dbReference type="EMBL" id="CCC89783.1"/>
    </source>
</evidence>
<protein>
    <submittedName>
        <fullName evidence="1">Uncharacterized protein TCIL3000_3_2150</fullName>
    </submittedName>
</protein>